<dbReference type="PRINTS" id="PR01837">
    <property type="entry name" value="MGTCSAPBPROT"/>
</dbReference>
<evidence type="ECO:0000259" key="8">
    <source>
        <dbReference type="Pfam" id="PF02308"/>
    </source>
</evidence>
<gene>
    <name evidence="9" type="ORF">SAMN02745170_01191</name>
</gene>
<feature type="transmembrane region" description="Helical" evidence="7">
    <location>
        <begin position="34"/>
        <end position="53"/>
    </location>
</feature>
<dbReference type="Proteomes" id="UP000322917">
    <property type="component" value="Unassembled WGS sequence"/>
</dbReference>
<dbReference type="EMBL" id="FQZD01000008">
    <property type="protein sequence ID" value="SHI84787.1"/>
    <property type="molecule type" value="Genomic_DNA"/>
</dbReference>
<dbReference type="GO" id="GO:0005886">
    <property type="term" value="C:plasma membrane"/>
    <property type="evidence" value="ECO:0007669"/>
    <property type="project" value="UniProtKB-SubCell"/>
</dbReference>
<evidence type="ECO:0000256" key="5">
    <source>
        <dbReference type="ARBA" id="ARBA00022989"/>
    </source>
</evidence>
<dbReference type="RefSeq" id="WP_149734017.1">
    <property type="nucleotide sequence ID" value="NZ_FQZD01000008.1"/>
</dbReference>
<dbReference type="InterPro" id="IPR003416">
    <property type="entry name" value="MgtC/SapB/SrpB/YhiD_fam"/>
</dbReference>
<keyword evidence="4 7" id="KW-0812">Transmembrane</keyword>
<evidence type="ECO:0000256" key="1">
    <source>
        <dbReference type="ARBA" id="ARBA00004651"/>
    </source>
</evidence>
<evidence type="ECO:0000256" key="3">
    <source>
        <dbReference type="ARBA" id="ARBA00022475"/>
    </source>
</evidence>
<evidence type="ECO:0000256" key="6">
    <source>
        <dbReference type="ARBA" id="ARBA00023136"/>
    </source>
</evidence>
<comment type="subcellular location">
    <subcellularLocation>
        <location evidence="1">Cell membrane</location>
        <topology evidence="1">Multi-pass membrane protein</topology>
    </subcellularLocation>
</comment>
<dbReference type="PANTHER" id="PTHR33778:SF1">
    <property type="entry name" value="MAGNESIUM TRANSPORTER YHID-RELATED"/>
    <property type="match status" value="1"/>
</dbReference>
<protein>
    <submittedName>
        <fullName evidence="9">Putative Mg2+ transporter-C (MgtC) family protein</fullName>
    </submittedName>
</protein>
<feature type="domain" description="MgtC/SapB/SrpB/YhiD N-terminal" evidence="8">
    <location>
        <begin position="9"/>
        <end position="136"/>
    </location>
</feature>
<keyword evidence="3" id="KW-1003">Cell membrane</keyword>
<keyword evidence="6 7" id="KW-0472">Membrane</keyword>
<reference evidence="9 10" key="1">
    <citation type="submission" date="2016-11" db="EMBL/GenBank/DDBJ databases">
        <authorList>
            <person name="Varghese N."/>
            <person name="Submissions S."/>
        </authorList>
    </citation>
    <scope>NUCLEOTIDE SEQUENCE [LARGE SCALE GENOMIC DNA]</scope>
    <source>
        <strain evidence="9 10">DSM 15287</strain>
    </source>
</reference>
<comment type="similarity">
    <text evidence="2">Belongs to the MgtC/SapB family.</text>
</comment>
<proteinExistence type="inferred from homology"/>
<evidence type="ECO:0000313" key="10">
    <source>
        <dbReference type="Proteomes" id="UP000322917"/>
    </source>
</evidence>
<sequence length="221" mass="23665">MEGHLVLRLLLAGIFGAIIGFERKSKRKEAGLRTHFLVAVGSALIMIISKYAFNDVLPEHGIALDPSRIAAQVVSGIGFLGVGTIIIQRHSVRGLTTAAGLWTTSGIGLAVGAGLYLLGLVATILVLLGLEVLTKLLQMFLPKYVQMAVDISDKAIIGQIISTLSERGIEVSLCESKIPLKTHSDIQLILKLNALVPKGYDTNKLLEEVQLMAGVCAVRFI</sequence>
<evidence type="ECO:0000256" key="4">
    <source>
        <dbReference type="ARBA" id="ARBA00022692"/>
    </source>
</evidence>
<evidence type="ECO:0000256" key="7">
    <source>
        <dbReference type="SAM" id="Phobius"/>
    </source>
</evidence>
<organism evidence="9 10">
    <name type="scientific">Propionispora hippei DSM 15287</name>
    <dbReference type="NCBI Taxonomy" id="1123003"/>
    <lineage>
        <taxon>Bacteria</taxon>
        <taxon>Bacillati</taxon>
        <taxon>Bacillota</taxon>
        <taxon>Negativicutes</taxon>
        <taxon>Selenomonadales</taxon>
        <taxon>Sporomusaceae</taxon>
        <taxon>Propionispora</taxon>
    </lineage>
</organism>
<accession>A0A1M6EGZ9</accession>
<dbReference type="AlphaFoldDB" id="A0A1M6EGZ9"/>
<keyword evidence="10" id="KW-1185">Reference proteome</keyword>
<name>A0A1M6EGZ9_9FIRM</name>
<dbReference type="Pfam" id="PF02308">
    <property type="entry name" value="MgtC"/>
    <property type="match status" value="1"/>
</dbReference>
<evidence type="ECO:0000256" key="2">
    <source>
        <dbReference type="ARBA" id="ARBA00009298"/>
    </source>
</evidence>
<dbReference type="PANTHER" id="PTHR33778">
    <property type="entry name" value="PROTEIN MGTC"/>
    <property type="match status" value="1"/>
</dbReference>
<evidence type="ECO:0000313" key="9">
    <source>
        <dbReference type="EMBL" id="SHI84787.1"/>
    </source>
</evidence>
<feature type="transmembrane region" description="Helical" evidence="7">
    <location>
        <begin position="99"/>
        <end position="130"/>
    </location>
</feature>
<dbReference type="InterPro" id="IPR049177">
    <property type="entry name" value="MgtC_SapB_SrpB_YhiD_N"/>
</dbReference>
<feature type="transmembrane region" description="Helical" evidence="7">
    <location>
        <begin position="69"/>
        <end position="87"/>
    </location>
</feature>
<keyword evidence="5 7" id="KW-1133">Transmembrane helix</keyword>
<dbReference type="OrthoDB" id="9811198at2"/>
<feature type="transmembrane region" description="Helical" evidence="7">
    <location>
        <begin position="6"/>
        <end position="22"/>
    </location>
</feature>